<dbReference type="GeneTree" id="ENSGT00940000154356"/>
<reference evidence="3" key="1">
    <citation type="submission" date="2018-06" db="EMBL/GenBank/DDBJ databases">
        <title>Genome assembly of Danube salmon.</title>
        <authorList>
            <person name="Macqueen D.J."/>
            <person name="Gundappa M.K."/>
        </authorList>
    </citation>
    <scope>NUCLEOTIDE SEQUENCE [LARGE SCALE GENOMIC DNA]</scope>
</reference>
<dbReference type="SUPFAM" id="SSF53098">
    <property type="entry name" value="Ribonuclease H-like"/>
    <property type="match status" value="1"/>
</dbReference>
<reference evidence="2" key="2">
    <citation type="submission" date="2025-08" db="UniProtKB">
        <authorList>
            <consortium name="Ensembl"/>
        </authorList>
    </citation>
    <scope>IDENTIFICATION</scope>
</reference>
<accession>A0A4W5JYP4</accession>
<keyword evidence="3" id="KW-1185">Reference proteome</keyword>
<sequence>MAAGEAKMLLSSIDEFLLCLEIATPVFMETSVASKVLQQDDLDLDAAYSVLDGVLERVVELRRDNQFSQIYNTATTIAEENDISIPTNIPGRQRKVPAKLKYTSKSAREDDAVQTLEEYYRGRTYYTFLDRLRQELERRFYGEGKTRDIVMSLQRLTDPEQWKDTGQGVDTAHSLCEFYGLQGEETNLQTELRVFHASYKFFFELFKLCKIAVSIPVSTASCELSFSALKLVKTYLRSTMSDDRLSNLGVLSIECPNRLAKTIVFLMTPTWDGTGQDK</sequence>
<reference evidence="2" key="3">
    <citation type="submission" date="2025-09" db="UniProtKB">
        <authorList>
            <consortium name="Ensembl"/>
        </authorList>
    </citation>
    <scope>IDENTIFICATION</scope>
</reference>
<evidence type="ECO:0000313" key="3">
    <source>
        <dbReference type="Proteomes" id="UP000314982"/>
    </source>
</evidence>
<dbReference type="Proteomes" id="UP000314982">
    <property type="component" value="Unassembled WGS sequence"/>
</dbReference>
<evidence type="ECO:0000313" key="2">
    <source>
        <dbReference type="Ensembl" id="ENSHHUP00000003280.1"/>
    </source>
</evidence>
<dbReference type="Ensembl" id="ENSHHUT00000003395.1">
    <property type="protein sequence ID" value="ENSHHUP00000003280.1"/>
    <property type="gene ID" value="ENSHHUG00000002070.1"/>
</dbReference>
<organism evidence="2 3">
    <name type="scientific">Hucho hucho</name>
    <name type="common">huchen</name>
    <dbReference type="NCBI Taxonomy" id="62062"/>
    <lineage>
        <taxon>Eukaryota</taxon>
        <taxon>Metazoa</taxon>
        <taxon>Chordata</taxon>
        <taxon>Craniata</taxon>
        <taxon>Vertebrata</taxon>
        <taxon>Euteleostomi</taxon>
        <taxon>Actinopterygii</taxon>
        <taxon>Neopterygii</taxon>
        <taxon>Teleostei</taxon>
        <taxon>Protacanthopterygii</taxon>
        <taxon>Salmoniformes</taxon>
        <taxon>Salmonidae</taxon>
        <taxon>Salmoninae</taxon>
        <taxon>Hucho</taxon>
    </lineage>
</organism>
<protein>
    <recommendedName>
        <fullName evidence="1">HAT C-terminal dimerisation domain-containing protein</fullName>
    </recommendedName>
</protein>
<dbReference type="STRING" id="62062.ENSHHUP00000003280"/>
<dbReference type="InterPro" id="IPR012337">
    <property type="entry name" value="RNaseH-like_sf"/>
</dbReference>
<dbReference type="InterPro" id="IPR008906">
    <property type="entry name" value="HATC_C_dom"/>
</dbReference>
<proteinExistence type="predicted"/>
<feature type="domain" description="HAT C-terminal dimerisation" evidence="1">
    <location>
        <begin position="204"/>
        <end position="254"/>
    </location>
</feature>
<dbReference type="AlphaFoldDB" id="A0A4W5JYP4"/>
<evidence type="ECO:0000259" key="1">
    <source>
        <dbReference type="Pfam" id="PF05699"/>
    </source>
</evidence>
<dbReference type="PANTHER" id="PTHR46289:SF14">
    <property type="entry name" value="DUF4371 DOMAIN-CONTAINING PROTEIN"/>
    <property type="match status" value="1"/>
</dbReference>
<dbReference type="PANTHER" id="PTHR46289">
    <property type="entry name" value="52 KDA REPRESSOR OF THE INHIBITOR OF THE PROTEIN KINASE-LIKE PROTEIN-RELATED"/>
    <property type="match status" value="1"/>
</dbReference>
<dbReference type="Pfam" id="PF05699">
    <property type="entry name" value="Dimer_Tnp_hAT"/>
    <property type="match status" value="1"/>
</dbReference>
<name>A0A4W5JYP4_9TELE</name>
<dbReference type="GO" id="GO:0046983">
    <property type="term" value="F:protein dimerization activity"/>
    <property type="evidence" value="ECO:0007669"/>
    <property type="project" value="InterPro"/>
</dbReference>
<dbReference type="InterPro" id="IPR052958">
    <property type="entry name" value="IFN-induced_PKR_regulator"/>
</dbReference>